<proteinExistence type="predicted"/>
<dbReference type="InterPro" id="IPR000182">
    <property type="entry name" value="GNAT_dom"/>
</dbReference>
<dbReference type="PROSITE" id="PS51186">
    <property type="entry name" value="GNAT"/>
    <property type="match status" value="1"/>
</dbReference>
<dbReference type="PANTHER" id="PTHR43415">
    <property type="entry name" value="SPERMIDINE N(1)-ACETYLTRANSFERASE"/>
    <property type="match status" value="1"/>
</dbReference>
<dbReference type="AlphaFoldDB" id="A0A3M8DLD1"/>
<reference evidence="2 3" key="1">
    <citation type="submission" date="2018-10" db="EMBL/GenBank/DDBJ databases">
        <title>Phylogenomics of Brevibacillus.</title>
        <authorList>
            <person name="Dunlap C."/>
        </authorList>
    </citation>
    <scope>NUCLEOTIDE SEQUENCE [LARGE SCALE GENOMIC DNA]</scope>
    <source>
        <strain evidence="2 3">JCM 15774</strain>
    </source>
</reference>
<feature type="domain" description="N-acetyltransferase" evidence="1">
    <location>
        <begin position="15"/>
        <end position="181"/>
    </location>
</feature>
<dbReference type="Pfam" id="PF00583">
    <property type="entry name" value="Acetyltransf_1"/>
    <property type="match status" value="1"/>
</dbReference>
<protein>
    <submittedName>
        <fullName evidence="2">GNAT family N-acetyltransferase</fullName>
    </submittedName>
</protein>
<dbReference type="RefSeq" id="WP_122922949.1">
    <property type="nucleotide sequence ID" value="NZ_RHHU01000003.1"/>
</dbReference>
<dbReference type="PANTHER" id="PTHR43415:SF3">
    <property type="entry name" value="GNAT-FAMILY ACETYLTRANSFERASE"/>
    <property type="match status" value="1"/>
</dbReference>
<dbReference type="CDD" id="cd04301">
    <property type="entry name" value="NAT_SF"/>
    <property type="match status" value="1"/>
</dbReference>
<dbReference type="GO" id="GO:0016747">
    <property type="term" value="F:acyltransferase activity, transferring groups other than amino-acyl groups"/>
    <property type="evidence" value="ECO:0007669"/>
    <property type="project" value="InterPro"/>
</dbReference>
<gene>
    <name evidence="2" type="ORF">EDM59_07070</name>
</gene>
<dbReference type="InterPro" id="IPR016181">
    <property type="entry name" value="Acyl_CoA_acyltransferase"/>
</dbReference>
<evidence type="ECO:0000313" key="2">
    <source>
        <dbReference type="EMBL" id="RNB88853.1"/>
    </source>
</evidence>
<evidence type="ECO:0000313" key="3">
    <source>
        <dbReference type="Proteomes" id="UP000269573"/>
    </source>
</evidence>
<name>A0A3M8DLD1_9BACL</name>
<dbReference type="Gene3D" id="3.40.630.30">
    <property type="match status" value="1"/>
</dbReference>
<sequence length="187" mass="21109">MIIDKQEYHVKGITYTIRSAAPSDAEALSGLRVKIDGETENLDREPGEAFIDPAGFEQLIQMDTELPRNLFLVAAVEEQIVGFSRCEGTYLTRFAHKAEFGVCICKAYWGYGIGKHLLKQSLAWADSNGIKKMTLNVLQTNEKAIQLYEKLGFEVEGVWKHDRLLSDGNYYHTVVMGRFLEEPESGE</sequence>
<dbReference type="EMBL" id="RHHU01000003">
    <property type="protein sequence ID" value="RNB88853.1"/>
    <property type="molecule type" value="Genomic_DNA"/>
</dbReference>
<keyword evidence="2" id="KW-0808">Transferase</keyword>
<comment type="caution">
    <text evidence="2">The sequence shown here is derived from an EMBL/GenBank/DDBJ whole genome shotgun (WGS) entry which is preliminary data.</text>
</comment>
<accession>A0A3M8DLD1</accession>
<keyword evidence="3" id="KW-1185">Reference proteome</keyword>
<evidence type="ECO:0000259" key="1">
    <source>
        <dbReference type="PROSITE" id="PS51186"/>
    </source>
</evidence>
<dbReference type="Proteomes" id="UP000269573">
    <property type="component" value="Unassembled WGS sequence"/>
</dbReference>
<dbReference type="SUPFAM" id="SSF55729">
    <property type="entry name" value="Acyl-CoA N-acyltransferases (Nat)"/>
    <property type="match status" value="1"/>
</dbReference>
<organism evidence="2 3">
    <name type="scientific">Brevibacillus nitrificans</name>
    <dbReference type="NCBI Taxonomy" id="651560"/>
    <lineage>
        <taxon>Bacteria</taxon>
        <taxon>Bacillati</taxon>
        <taxon>Bacillota</taxon>
        <taxon>Bacilli</taxon>
        <taxon>Bacillales</taxon>
        <taxon>Paenibacillaceae</taxon>
        <taxon>Brevibacillus</taxon>
    </lineage>
</organism>